<dbReference type="AlphaFoldDB" id="A0A8W8NQF8"/>
<dbReference type="GO" id="GO:0004222">
    <property type="term" value="F:metalloendopeptidase activity"/>
    <property type="evidence" value="ECO:0007669"/>
    <property type="project" value="InterPro"/>
</dbReference>
<dbReference type="GO" id="GO:0006509">
    <property type="term" value="P:membrane protein ectodomain proteolysis"/>
    <property type="evidence" value="ECO:0007669"/>
    <property type="project" value="TreeGrafter"/>
</dbReference>
<dbReference type="PANTHER" id="PTHR11905">
    <property type="entry name" value="ADAM A DISINTEGRIN AND METALLOPROTEASE DOMAIN"/>
    <property type="match status" value="1"/>
</dbReference>
<keyword evidence="7" id="KW-0325">Glycoprotein</keyword>
<feature type="compositionally biased region" description="Low complexity" evidence="9">
    <location>
        <begin position="638"/>
        <end position="664"/>
    </location>
</feature>
<dbReference type="Pfam" id="PF17771">
    <property type="entry name" value="ADAMTS_CR_2"/>
    <property type="match status" value="1"/>
</dbReference>
<comment type="caution">
    <text evidence="8">Lacks conserved residue(s) required for the propagation of feature annotation.</text>
</comment>
<evidence type="ECO:0000256" key="2">
    <source>
        <dbReference type="ARBA" id="ARBA00022723"/>
    </source>
</evidence>
<keyword evidence="4 8" id="KW-0862">Zinc</keyword>
<keyword evidence="1" id="KW-0645">Protease</keyword>
<keyword evidence="5" id="KW-0482">Metalloprotease</keyword>
<keyword evidence="6" id="KW-1015">Disulfide bond</keyword>
<dbReference type="PROSITE" id="PS50215">
    <property type="entry name" value="ADAM_MEPRO"/>
    <property type="match status" value="1"/>
</dbReference>
<feature type="signal peptide" evidence="10">
    <location>
        <begin position="1"/>
        <end position="25"/>
    </location>
</feature>
<evidence type="ECO:0000256" key="3">
    <source>
        <dbReference type="ARBA" id="ARBA00022801"/>
    </source>
</evidence>
<dbReference type="InterPro" id="IPR001590">
    <property type="entry name" value="Peptidase_M12B"/>
</dbReference>
<dbReference type="PANTHER" id="PTHR11905:SF159">
    <property type="entry name" value="ADAM METALLOPROTEASE"/>
    <property type="match status" value="1"/>
</dbReference>
<proteinExistence type="predicted"/>
<sequence>MVTRLLSSLISVFLLLTGGPGLTTTLTLPRHTQNQESVPVTLEIHDPTGRQKRSAGETTAENIQVKVTSPSDVTILYVKRERRHVTTPKIYSATKNGFFEEETMKAGESISYVNDTVKTTLTLTQNNMTSQKFYGSFVKDGHVHLIEPDPLAGPVEGEEVGPHVVNRIELVVDYFRDAVVIQDNEDLPLKEDSQRISRERRHVTRNTIRTDPNQQNRERRQVIKNDLYVEYGIVADYKNYQRWFSTTNSSLSNSERDHVTKTRMVEFYDHVVNSIDAIFRSADSEKYTFNIILSGIVIFNETNSPPWTQHHAVCPGCDIVDDYEVLRQFSDWSKQFLQNIIPHDHAALFTGFDLYYKDLDSPKTIGLSFLSRMCTNWSVSVIEEKMNALTVHVAAHELGHNFGASHDGSQNAAVCTATDLNLMASKMSRVTDPTKARNPWTFSACSLNSIYEYVDKLTRERRNCLLGVPALQNRNFLPQPGLVYSADEQCQSSYGNLSRVCRNYHHGDWNTLCYGLACLVPKQSECHVIFPHDGTPCGYQKWCIQGLCVNSSKASKVSDDCPLGDDPFVTCSPSDCKTGSGRHGDCCHYCQQLKTTTSTTTTATTEIPTTSLSTSTTTFTENKSVSEEDNPDITTHVNTWRPTSTSPPNNSNNTTSSPNASPGPYTTTRPVPESTPVADNTTHFVSGTTTVPDTTTYSTRSTPKTISHIPIITPHLEASMGVFLSLVALL</sequence>
<keyword evidence="3" id="KW-0378">Hydrolase</keyword>
<feature type="region of interest" description="Disordered" evidence="9">
    <location>
        <begin position="600"/>
        <end position="702"/>
    </location>
</feature>
<feature type="binding site" evidence="8">
    <location>
        <position position="406"/>
    </location>
    <ligand>
        <name>Zn(2+)</name>
        <dbReference type="ChEBI" id="CHEBI:29105"/>
        <note>catalytic</note>
    </ligand>
</feature>
<evidence type="ECO:0000256" key="4">
    <source>
        <dbReference type="ARBA" id="ARBA00022833"/>
    </source>
</evidence>
<dbReference type="EnsemblMetazoa" id="G6784.2">
    <property type="protein sequence ID" value="G6784.2:cds"/>
    <property type="gene ID" value="G6784"/>
</dbReference>
<dbReference type="Pfam" id="PF01421">
    <property type="entry name" value="Reprolysin"/>
    <property type="match status" value="1"/>
</dbReference>
<evidence type="ECO:0000313" key="12">
    <source>
        <dbReference type="EnsemblMetazoa" id="G6784.2:cds"/>
    </source>
</evidence>
<dbReference type="Gene3D" id="3.40.390.10">
    <property type="entry name" value="Collagenase (Catalytic Domain)"/>
    <property type="match status" value="1"/>
</dbReference>
<dbReference type="InterPro" id="IPR024079">
    <property type="entry name" value="MetalloPept_cat_dom_sf"/>
</dbReference>
<evidence type="ECO:0000256" key="1">
    <source>
        <dbReference type="ARBA" id="ARBA00022670"/>
    </source>
</evidence>
<dbReference type="OMA" id="TTRHNTD"/>
<keyword evidence="2 8" id="KW-0479">Metal-binding</keyword>
<name>A0A8W8NQF8_MAGGI</name>
<evidence type="ECO:0000259" key="11">
    <source>
        <dbReference type="PROSITE" id="PS50215"/>
    </source>
</evidence>
<organism evidence="12 13">
    <name type="scientific">Magallana gigas</name>
    <name type="common">Pacific oyster</name>
    <name type="synonym">Crassostrea gigas</name>
    <dbReference type="NCBI Taxonomy" id="29159"/>
    <lineage>
        <taxon>Eukaryota</taxon>
        <taxon>Metazoa</taxon>
        <taxon>Spiralia</taxon>
        <taxon>Lophotrochozoa</taxon>
        <taxon>Mollusca</taxon>
        <taxon>Bivalvia</taxon>
        <taxon>Autobranchia</taxon>
        <taxon>Pteriomorphia</taxon>
        <taxon>Ostreida</taxon>
        <taxon>Ostreoidea</taxon>
        <taxon>Ostreidae</taxon>
        <taxon>Magallana</taxon>
    </lineage>
</organism>
<feature type="compositionally biased region" description="Low complexity" evidence="9">
    <location>
        <begin position="688"/>
        <end position="702"/>
    </location>
</feature>
<dbReference type="Proteomes" id="UP000005408">
    <property type="component" value="Unassembled WGS sequence"/>
</dbReference>
<evidence type="ECO:0000256" key="9">
    <source>
        <dbReference type="SAM" id="MobiDB-lite"/>
    </source>
</evidence>
<dbReference type="EnsemblMetazoa" id="G6784.1">
    <property type="protein sequence ID" value="G6784.1:cds"/>
    <property type="gene ID" value="G6784"/>
</dbReference>
<feature type="chain" id="PRO_5042432171" description="Peptidase M12B domain-containing protein" evidence="10">
    <location>
        <begin position="26"/>
        <end position="730"/>
    </location>
</feature>
<dbReference type="GO" id="GO:0046872">
    <property type="term" value="F:metal ion binding"/>
    <property type="evidence" value="ECO:0007669"/>
    <property type="project" value="UniProtKB-KW"/>
</dbReference>
<evidence type="ECO:0000256" key="5">
    <source>
        <dbReference type="ARBA" id="ARBA00023049"/>
    </source>
</evidence>
<feature type="domain" description="Peptidase M12B" evidence="11">
    <location>
        <begin position="227"/>
        <end position="469"/>
    </location>
</feature>
<dbReference type="OrthoDB" id="5951731at2759"/>
<feature type="binding site" evidence="8">
    <location>
        <position position="400"/>
    </location>
    <ligand>
        <name>Zn(2+)</name>
        <dbReference type="ChEBI" id="CHEBI:29105"/>
        <note>catalytic</note>
    </ligand>
</feature>
<reference evidence="12" key="1">
    <citation type="submission" date="2022-08" db="UniProtKB">
        <authorList>
            <consortium name="EnsemblMetazoa"/>
        </authorList>
    </citation>
    <scope>IDENTIFICATION</scope>
    <source>
        <strain evidence="12">05x7-T-G4-1.051#20</strain>
    </source>
</reference>
<evidence type="ECO:0000256" key="8">
    <source>
        <dbReference type="PROSITE-ProRule" id="PRU00276"/>
    </source>
</evidence>
<protein>
    <recommendedName>
        <fullName evidence="11">Peptidase M12B domain-containing protein</fullName>
    </recommendedName>
</protein>
<dbReference type="InterPro" id="IPR041645">
    <property type="entry name" value="ADAMTS_CR_2"/>
</dbReference>
<dbReference type="SUPFAM" id="SSF55486">
    <property type="entry name" value="Metalloproteases ('zincins'), catalytic domain"/>
    <property type="match status" value="1"/>
</dbReference>
<keyword evidence="10" id="KW-0732">Signal</keyword>
<feature type="compositionally biased region" description="Low complexity" evidence="9">
    <location>
        <begin position="600"/>
        <end position="620"/>
    </location>
</feature>
<evidence type="ECO:0000256" key="7">
    <source>
        <dbReference type="ARBA" id="ARBA00023180"/>
    </source>
</evidence>
<dbReference type="Gene3D" id="3.40.1620.60">
    <property type="match status" value="1"/>
</dbReference>
<keyword evidence="13" id="KW-1185">Reference proteome</keyword>
<evidence type="ECO:0000256" key="6">
    <source>
        <dbReference type="ARBA" id="ARBA00023157"/>
    </source>
</evidence>
<feature type="compositionally biased region" description="Polar residues" evidence="9">
    <location>
        <begin position="677"/>
        <end position="687"/>
    </location>
</feature>
<evidence type="ECO:0000313" key="13">
    <source>
        <dbReference type="Proteomes" id="UP000005408"/>
    </source>
</evidence>
<evidence type="ECO:0000256" key="10">
    <source>
        <dbReference type="SAM" id="SignalP"/>
    </source>
</evidence>
<feature type="active site" evidence="8">
    <location>
        <position position="397"/>
    </location>
</feature>
<feature type="binding site" evidence="8">
    <location>
        <position position="396"/>
    </location>
    <ligand>
        <name>Zn(2+)</name>
        <dbReference type="ChEBI" id="CHEBI:29105"/>
        <note>catalytic</note>
    </ligand>
</feature>
<accession>A0A8W8NQF8</accession>